<dbReference type="PANTHER" id="PTHR43298:SF2">
    <property type="entry name" value="FMN_FAD EXPORTER YEEO-RELATED"/>
    <property type="match status" value="1"/>
</dbReference>
<name>N6W445_9GAMM</name>
<dbReference type="HOGENOM" id="CLU_012893_5_1_6"/>
<feature type="transmembrane region" description="Helical" evidence="10">
    <location>
        <begin position="482"/>
        <end position="506"/>
    </location>
</feature>
<dbReference type="PANTHER" id="PTHR43298">
    <property type="entry name" value="MULTIDRUG RESISTANCE PROTEIN NORM-RELATED"/>
    <property type="match status" value="1"/>
</dbReference>
<dbReference type="GO" id="GO:0006811">
    <property type="term" value="P:monoatomic ion transport"/>
    <property type="evidence" value="ECO:0007669"/>
    <property type="project" value="UniProtKB-KW"/>
</dbReference>
<dbReference type="GO" id="GO:0005886">
    <property type="term" value="C:plasma membrane"/>
    <property type="evidence" value="ECO:0007669"/>
    <property type="project" value="UniProtKB-SubCell"/>
</dbReference>
<evidence type="ECO:0000256" key="1">
    <source>
        <dbReference type="ARBA" id="ARBA00004429"/>
    </source>
</evidence>
<feature type="transmembrane region" description="Helical" evidence="10">
    <location>
        <begin position="423"/>
        <end position="444"/>
    </location>
</feature>
<keyword evidence="2" id="KW-0813">Transport</keyword>
<feature type="transmembrane region" description="Helical" evidence="10">
    <location>
        <begin position="68"/>
        <end position="88"/>
    </location>
</feature>
<dbReference type="OrthoDB" id="9780160at2"/>
<keyword evidence="5 10" id="KW-0812">Transmembrane</keyword>
<dbReference type="InterPro" id="IPR050222">
    <property type="entry name" value="MATE_MdtK"/>
</dbReference>
<comment type="caution">
    <text evidence="11">The sequence shown here is derived from an EMBL/GenBank/DDBJ whole genome shotgun (WGS) entry which is preliminary data.</text>
</comment>
<feature type="transmembrane region" description="Helical" evidence="10">
    <location>
        <begin position="261"/>
        <end position="285"/>
    </location>
</feature>
<feature type="transmembrane region" description="Helical" evidence="10">
    <location>
        <begin position="144"/>
        <end position="166"/>
    </location>
</feature>
<evidence type="ECO:0000256" key="10">
    <source>
        <dbReference type="SAM" id="Phobius"/>
    </source>
</evidence>
<dbReference type="STRING" id="626887.J057_06226"/>
<evidence type="ECO:0000256" key="9">
    <source>
        <dbReference type="ARBA" id="ARBA00031636"/>
    </source>
</evidence>
<dbReference type="InterPro" id="IPR002528">
    <property type="entry name" value="MATE_fam"/>
</dbReference>
<dbReference type="AlphaFoldDB" id="N6W445"/>
<keyword evidence="8 10" id="KW-0472">Membrane</keyword>
<keyword evidence="3" id="KW-0050">Antiport</keyword>
<dbReference type="NCBIfam" id="TIGR00797">
    <property type="entry name" value="matE"/>
    <property type="match status" value="1"/>
</dbReference>
<dbReference type="EMBL" id="APLQ01000011">
    <property type="protein sequence ID" value="ENO14924.2"/>
    <property type="molecule type" value="Genomic_DNA"/>
</dbReference>
<evidence type="ECO:0000256" key="2">
    <source>
        <dbReference type="ARBA" id="ARBA00022448"/>
    </source>
</evidence>
<keyword evidence="7" id="KW-0406">Ion transport</keyword>
<keyword evidence="4" id="KW-1003">Cell membrane</keyword>
<dbReference type="eggNOG" id="COG0534">
    <property type="taxonomic scope" value="Bacteria"/>
</dbReference>
<dbReference type="InterPro" id="IPR048279">
    <property type="entry name" value="MdtK-like"/>
</dbReference>
<protein>
    <recommendedName>
        <fullName evidence="9">Multidrug-efflux transporter</fullName>
    </recommendedName>
</protein>
<dbReference type="PIRSF" id="PIRSF006603">
    <property type="entry name" value="DinF"/>
    <property type="match status" value="1"/>
</dbReference>
<dbReference type="PATRIC" id="fig|626887.3.peg.1243"/>
<dbReference type="Pfam" id="PF01554">
    <property type="entry name" value="MatE"/>
    <property type="match status" value="2"/>
</dbReference>
<evidence type="ECO:0000256" key="7">
    <source>
        <dbReference type="ARBA" id="ARBA00023065"/>
    </source>
</evidence>
<feature type="transmembrane region" description="Helical" evidence="10">
    <location>
        <begin position="456"/>
        <end position="476"/>
    </location>
</feature>
<dbReference type="GO" id="GO:0042910">
    <property type="term" value="F:xenobiotic transmembrane transporter activity"/>
    <property type="evidence" value="ECO:0007669"/>
    <property type="project" value="InterPro"/>
</dbReference>
<feature type="transmembrane region" description="Helical" evidence="10">
    <location>
        <begin position="100"/>
        <end position="132"/>
    </location>
</feature>
<feature type="transmembrane region" description="Helical" evidence="10">
    <location>
        <begin position="228"/>
        <end position="249"/>
    </location>
</feature>
<evidence type="ECO:0000256" key="6">
    <source>
        <dbReference type="ARBA" id="ARBA00022989"/>
    </source>
</evidence>
<evidence type="ECO:0000256" key="8">
    <source>
        <dbReference type="ARBA" id="ARBA00023136"/>
    </source>
</evidence>
<keyword evidence="12" id="KW-1185">Reference proteome</keyword>
<sequence>MRGLTSWAFEAAYALIFLLPEAIVRLLASPAIRLHCIGSPIDWLPYPSKATHEPVSLVLSTRPLHRRLLTLAWPIIIQFYLLQLTGLVDNLMVGQFGEQTIAALGICLQLNFLVVLCYAALTEGGAVIVAQLRGARRLDEIRETLGTLLVAGLAVGSVIGLVYILFGESMLALVTTDLFRPPEERSELPGLGYTYLGIIGLGMPFLVTSHVAMFILQALGNTHTPMRLMLYSNLINGIGNFILLFGGAIPGLTEPLFTPLGLAGVAISTSLSWAFQSVMLVRAALHHPSVAMPLRQVGVMAWGRLGRVMKLGYPLSLDGFLWQGSAFIYTMMFNRVGAAAYAAFLIASTIRGFSLAPGLGLQQATSILLGSSLGANRVRQSRSYVRVGWQLMMLTLPALTLLVALLTPLFTMLYDISAQTRDWVIWMVGLSVLYSAATAVTMVVPGVLRAGGDTRAPMVITFLGFAVVGLPFAWLAGFQWGFGLWGVFAGFVADEVAKALMMVVYLRRETWLRRVV</sequence>
<dbReference type="GO" id="GO:0015297">
    <property type="term" value="F:antiporter activity"/>
    <property type="evidence" value="ECO:0007669"/>
    <property type="project" value="UniProtKB-KW"/>
</dbReference>
<accession>N6W445</accession>
<comment type="subcellular location">
    <subcellularLocation>
        <location evidence="1">Cell inner membrane</location>
        <topology evidence="1">Multi-pass membrane protein</topology>
    </subcellularLocation>
</comment>
<organism evidence="11 12">
    <name type="scientific">Marinobacter nanhaiticus D15-8W</name>
    <dbReference type="NCBI Taxonomy" id="626887"/>
    <lineage>
        <taxon>Bacteria</taxon>
        <taxon>Pseudomonadati</taxon>
        <taxon>Pseudomonadota</taxon>
        <taxon>Gammaproteobacteria</taxon>
        <taxon>Pseudomonadales</taxon>
        <taxon>Marinobacteraceae</taxon>
        <taxon>Marinobacter</taxon>
    </lineage>
</organism>
<proteinExistence type="predicted"/>
<reference evidence="11 12" key="1">
    <citation type="journal article" date="2013" name="Genome Announc.">
        <title>Genome Sequence of the Polycyclic Aromatic Hydrocarbon-Degrading Bacterium Strain Marinobacter nanhaiticus D15-8WT.</title>
        <authorList>
            <person name="Cui Z."/>
            <person name="Gao W."/>
            <person name="Li Q."/>
            <person name="Xu G."/>
            <person name="Zheng L."/>
        </authorList>
    </citation>
    <scope>NUCLEOTIDE SEQUENCE [LARGE SCALE GENOMIC DNA]</scope>
    <source>
        <strain evidence="11 12">D15-8W</strain>
    </source>
</reference>
<evidence type="ECO:0000313" key="12">
    <source>
        <dbReference type="Proteomes" id="UP000013165"/>
    </source>
</evidence>
<evidence type="ECO:0000313" key="11">
    <source>
        <dbReference type="EMBL" id="ENO14924.2"/>
    </source>
</evidence>
<feature type="transmembrane region" description="Helical" evidence="10">
    <location>
        <begin position="311"/>
        <end position="332"/>
    </location>
</feature>
<feature type="transmembrane region" description="Helical" evidence="10">
    <location>
        <begin position="193"/>
        <end position="216"/>
    </location>
</feature>
<keyword evidence="6 10" id="KW-1133">Transmembrane helix</keyword>
<feature type="transmembrane region" description="Helical" evidence="10">
    <location>
        <begin position="387"/>
        <end position="411"/>
    </location>
</feature>
<evidence type="ECO:0000256" key="5">
    <source>
        <dbReference type="ARBA" id="ARBA00022692"/>
    </source>
</evidence>
<dbReference type="Proteomes" id="UP000013165">
    <property type="component" value="Unassembled WGS sequence"/>
</dbReference>
<gene>
    <name evidence="11" type="ORF">J057_06226</name>
</gene>
<evidence type="ECO:0000256" key="4">
    <source>
        <dbReference type="ARBA" id="ARBA00022475"/>
    </source>
</evidence>
<evidence type="ECO:0000256" key="3">
    <source>
        <dbReference type="ARBA" id="ARBA00022449"/>
    </source>
</evidence>